<accession>A0ABW7QCR8</accession>
<dbReference type="RefSeq" id="WP_397557598.1">
    <property type="nucleotide sequence ID" value="NZ_JBIQWL010000007.1"/>
</dbReference>
<organism evidence="3 4">
    <name type="scientific">Microbacterium alkaliflavum</name>
    <dbReference type="NCBI Taxonomy" id="3248839"/>
    <lineage>
        <taxon>Bacteria</taxon>
        <taxon>Bacillati</taxon>
        <taxon>Actinomycetota</taxon>
        <taxon>Actinomycetes</taxon>
        <taxon>Micrococcales</taxon>
        <taxon>Microbacteriaceae</taxon>
        <taxon>Microbacterium</taxon>
    </lineage>
</organism>
<name>A0ABW7QCR8_9MICO</name>
<protein>
    <submittedName>
        <fullName evidence="3">Uncharacterized protein</fullName>
    </submittedName>
</protein>
<feature type="compositionally biased region" description="Basic and acidic residues" evidence="1">
    <location>
        <begin position="28"/>
        <end position="39"/>
    </location>
</feature>
<feature type="compositionally biased region" description="Acidic residues" evidence="1">
    <location>
        <begin position="1"/>
        <end position="13"/>
    </location>
</feature>
<dbReference type="Proteomes" id="UP001610861">
    <property type="component" value="Unassembled WGS sequence"/>
</dbReference>
<keyword evidence="4" id="KW-1185">Reference proteome</keyword>
<proteinExistence type="predicted"/>
<evidence type="ECO:0000256" key="1">
    <source>
        <dbReference type="SAM" id="MobiDB-lite"/>
    </source>
</evidence>
<gene>
    <name evidence="3" type="ORF">ACH3VR_17515</name>
</gene>
<feature type="transmembrane region" description="Helical" evidence="2">
    <location>
        <begin position="168"/>
        <end position="189"/>
    </location>
</feature>
<dbReference type="EMBL" id="JBIQWL010000007">
    <property type="protein sequence ID" value="MFH8252168.1"/>
    <property type="molecule type" value="Genomic_DNA"/>
</dbReference>
<keyword evidence="2" id="KW-0812">Transmembrane</keyword>
<evidence type="ECO:0000256" key="2">
    <source>
        <dbReference type="SAM" id="Phobius"/>
    </source>
</evidence>
<keyword evidence="2" id="KW-1133">Transmembrane helix</keyword>
<evidence type="ECO:0000313" key="4">
    <source>
        <dbReference type="Proteomes" id="UP001610861"/>
    </source>
</evidence>
<keyword evidence="2" id="KW-0472">Membrane</keyword>
<reference evidence="3 4" key="1">
    <citation type="submission" date="2024-09" db="EMBL/GenBank/DDBJ databases">
        <authorList>
            <person name="Pan X."/>
        </authorList>
    </citation>
    <scope>NUCLEOTIDE SEQUENCE [LARGE SCALE GENOMIC DNA]</scope>
    <source>
        <strain evidence="3 4">B2969</strain>
    </source>
</reference>
<feature type="region of interest" description="Disordered" evidence="1">
    <location>
        <begin position="1"/>
        <end position="157"/>
    </location>
</feature>
<feature type="compositionally biased region" description="Basic and acidic residues" evidence="1">
    <location>
        <begin position="82"/>
        <end position="98"/>
    </location>
</feature>
<sequence length="193" mass="20453">MSDPRDDEPEVDDSTVRIPRDDVDDDTDVSRRTRRRALDEVAPATPPEASDAPGPRRTANPVDESAPGEPEPEDGSTVVARQESRRRAARGVEAKASPDRIAATSAADLPANGRIAQAPDTVRASYAPRPPQSASITRRPPATRDPQPLADTAAGEAVARRRARRRTAITVVLASLVLVAAVAVLVALFTTTG</sequence>
<evidence type="ECO:0000313" key="3">
    <source>
        <dbReference type="EMBL" id="MFH8252168.1"/>
    </source>
</evidence>
<comment type="caution">
    <text evidence="3">The sequence shown here is derived from an EMBL/GenBank/DDBJ whole genome shotgun (WGS) entry which is preliminary data.</text>
</comment>